<reference evidence="1" key="1">
    <citation type="submission" date="2017-05" db="UniProtKB">
        <authorList>
            <consortium name="EnsemblMetazoa"/>
        </authorList>
    </citation>
    <scope>IDENTIFICATION</scope>
</reference>
<proteinExistence type="predicted"/>
<dbReference type="eggNOG" id="ENOG502TGI8">
    <property type="taxonomic scope" value="Eukaryota"/>
</dbReference>
<evidence type="ECO:0000313" key="1">
    <source>
        <dbReference type="EnsemblMetazoa" id="Aqu2.1.09157_001"/>
    </source>
</evidence>
<protein>
    <submittedName>
        <fullName evidence="1">Uncharacterized protein</fullName>
    </submittedName>
</protein>
<accession>A0A1X7T473</accession>
<organism evidence="1">
    <name type="scientific">Amphimedon queenslandica</name>
    <name type="common">Sponge</name>
    <dbReference type="NCBI Taxonomy" id="400682"/>
    <lineage>
        <taxon>Eukaryota</taxon>
        <taxon>Metazoa</taxon>
        <taxon>Porifera</taxon>
        <taxon>Demospongiae</taxon>
        <taxon>Heteroscleromorpha</taxon>
        <taxon>Haplosclerida</taxon>
        <taxon>Niphatidae</taxon>
        <taxon>Amphimedon</taxon>
    </lineage>
</organism>
<dbReference type="OrthoDB" id="8194903at2759"/>
<sequence>MYEVYWEKLQYPLLRESSATTLSDIHDGSLIKNLTRPGYFLSKPEHAALILNTDGVQAFNSSKHSIWPVYLTVANLPPEIRMNERNILLASVWFGPHKPSDMSLILEPVTSCI</sequence>
<dbReference type="Pfam" id="PF02992">
    <property type="entry name" value="Transposase_21"/>
    <property type="match status" value="1"/>
</dbReference>
<dbReference type="STRING" id="400682.A0A1X7T473"/>
<dbReference type="AlphaFoldDB" id="A0A1X7T473"/>
<dbReference type="InParanoid" id="A0A1X7T473"/>
<name>A0A1X7T473_AMPQE</name>
<dbReference type="InterPro" id="IPR004242">
    <property type="entry name" value="Transposase_21"/>
</dbReference>
<dbReference type="EnsemblMetazoa" id="Aqu2.1.09157_001">
    <property type="protein sequence ID" value="Aqu2.1.09157_001"/>
    <property type="gene ID" value="Aqu2.1.09157"/>
</dbReference>